<evidence type="ECO:0000256" key="7">
    <source>
        <dbReference type="RuleBase" id="RU000488"/>
    </source>
</evidence>
<feature type="compositionally biased region" description="Basic and acidic residues" evidence="8">
    <location>
        <begin position="480"/>
        <end position="493"/>
    </location>
</feature>
<dbReference type="PRINTS" id="PR00926">
    <property type="entry name" value="MITOCARRIER"/>
</dbReference>
<gene>
    <name evidence="9" type="ORF">KFL_003780140</name>
</gene>
<comment type="subcellular location">
    <subcellularLocation>
        <location evidence="1">Membrane</location>
        <topology evidence="1">Multi-pass membrane protein</topology>
    </subcellularLocation>
</comment>
<reference evidence="9 10" key="1">
    <citation type="journal article" date="2014" name="Nat. Commun.">
        <title>Klebsormidium flaccidum genome reveals primary factors for plant terrestrial adaptation.</title>
        <authorList>
            <person name="Hori K."/>
            <person name="Maruyama F."/>
            <person name="Fujisawa T."/>
            <person name="Togashi T."/>
            <person name="Yamamoto N."/>
            <person name="Seo M."/>
            <person name="Sato S."/>
            <person name="Yamada T."/>
            <person name="Mori H."/>
            <person name="Tajima N."/>
            <person name="Moriyama T."/>
            <person name="Ikeuchi M."/>
            <person name="Watanabe M."/>
            <person name="Wada H."/>
            <person name="Kobayashi K."/>
            <person name="Saito M."/>
            <person name="Masuda T."/>
            <person name="Sasaki-Sekimoto Y."/>
            <person name="Mashiguchi K."/>
            <person name="Awai K."/>
            <person name="Shimojima M."/>
            <person name="Masuda S."/>
            <person name="Iwai M."/>
            <person name="Nobusawa T."/>
            <person name="Narise T."/>
            <person name="Kondo S."/>
            <person name="Saito H."/>
            <person name="Sato R."/>
            <person name="Murakawa M."/>
            <person name="Ihara Y."/>
            <person name="Oshima-Yamada Y."/>
            <person name="Ohtaka K."/>
            <person name="Satoh M."/>
            <person name="Sonobe K."/>
            <person name="Ishii M."/>
            <person name="Ohtani R."/>
            <person name="Kanamori-Sato M."/>
            <person name="Honoki R."/>
            <person name="Miyazaki D."/>
            <person name="Mochizuki H."/>
            <person name="Umetsu J."/>
            <person name="Higashi K."/>
            <person name="Shibata D."/>
            <person name="Kamiya Y."/>
            <person name="Sato N."/>
            <person name="Nakamura Y."/>
            <person name="Tabata S."/>
            <person name="Ida S."/>
            <person name="Kurokawa K."/>
            <person name="Ohta H."/>
        </authorList>
    </citation>
    <scope>NUCLEOTIDE SEQUENCE [LARGE SCALE GENOMIC DNA]</scope>
    <source>
        <strain evidence="9 10">NIES-2285</strain>
    </source>
</reference>
<dbReference type="InterPro" id="IPR023395">
    <property type="entry name" value="MCP_dom_sf"/>
</dbReference>
<feature type="region of interest" description="Disordered" evidence="8">
    <location>
        <begin position="457"/>
        <end position="499"/>
    </location>
</feature>
<dbReference type="PROSITE" id="PS50920">
    <property type="entry name" value="SOLCAR"/>
    <property type="match status" value="3"/>
</dbReference>
<feature type="compositionally biased region" description="Basic and acidic residues" evidence="8">
    <location>
        <begin position="17"/>
        <end position="34"/>
    </location>
</feature>
<dbReference type="STRING" id="105231.A0A1Y1II38"/>
<dbReference type="GO" id="GO:0016020">
    <property type="term" value="C:membrane"/>
    <property type="evidence" value="ECO:0007669"/>
    <property type="project" value="UniProtKB-SubCell"/>
</dbReference>
<protein>
    <submittedName>
        <fullName evidence="9">Mitochondrial substrate carrier family protein</fullName>
    </submittedName>
</protein>
<feature type="repeat" description="Solcar" evidence="6">
    <location>
        <begin position="169"/>
        <end position="251"/>
    </location>
</feature>
<dbReference type="Gene3D" id="1.50.40.10">
    <property type="entry name" value="Mitochondrial carrier domain"/>
    <property type="match status" value="1"/>
</dbReference>
<dbReference type="Pfam" id="PF00153">
    <property type="entry name" value="Mito_carr"/>
    <property type="match status" value="3"/>
</dbReference>
<keyword evidence="5 6" id="KW-0472">Membrane</keyword>
<organism evidence="9 10">
    <name type="scientific">Klebsormidium nitens</name>
    <name type="common">Green alga</name>
    <name type="synonym">Ulothrix nitens</name>
    <dbReference type="NCBI Taxonomy" id="105231"/>
    <lineage>
        <taxon>Eukaryota</taxon>
        <taxon>Viridiplantae</taxon>
        <taxon>Streptophyta</taxon>
        <taxon>Klebsormidiophyceae</taxon>
        <taxon>Klebsormidiales</taxon>
        <taxon>Klebsormidiaceae</taxon>
        <taxon>Klebsormidium</taxon>
    </lineage>
</organism>
<dbReference type="OrthoDB" id="270584at2759"/>
<evidence type="ECO:0000256" key="5">
    <source>
        <dbReference type="ARBA" id="ARBA00023136"/>
    </source>
</evidence>
<evidence type="ECO:0000256" key="8">
    <source>
        <dbReference type="SAM" id="MobiDB-lite"/>
    </source>
</evidence>
<sequence length="499" mass="54533">MPHLFDNRWKHKGKMSFSERQHLRRKDELPKEETDKEPWLWGFGWHRSKPEKVTFSERQRLREADELSDDDLANPLFQNNLKPKATFSTRQHIKLRHHKDEANVLASFESDFGVFGGHDYEDEEEEPEIVEHVETPTTAPVEGAAPTEAAPEAQKPAVVRKVVVRKGTQGVVKKLVTGAIAGAFSRSAVAPLETIRTHLMVGRGGSVPEVFARIMKEEGWKGLFRGNGINVLRVAPSKAIELFTVDVTKKALSPLANGPNAPLPGLPISLLAGSTAGVVSTILTYPLELVKTRLTVERGVYRGVLHCFAQIIKEEGAAELYRGLAPSLVGIIPYAGSNYFAYDTLRRTWRKIAKKTDKQITNIETLFIGSAAGAFAATATFPLEVARKQMQVGKLGGRVVYANSLEAFKGIVKEKGLGGLYVGLGPSLIKLIPAAGILFMTNEAIKKVWVDEPKKTEEVVEGKEETKGSSPAGAATGGVDTEKATRGSNEKKAILATRA</sequence>
<dbReference type="Proteomes" id="UP000054558">
    <property type="component" value="Unassembled WGS sequence"/>
</dbReference>
<evidence type="ECO:0000256" key="3">
    <source>
        <dbReference type="ARBA" id="ARBA00022692"/>
    </source>
</evidence>
<evidence type="ECO:0000256" key="4">
    <source>
        <dbReference type="ARBA" id="ARBA00022737"/>
    </source>
</evidence>
<dbReference type="AlphaFoldDB" id="A0A1Y1II38"/>
<name>A0A1Y1II38_KLENI</name>
<feature type="repeat" description="Solcar" evidence="6">
    <location>
        <begin position="264"/>
        <end position="348"/>
    </location>
</feature>
<evidence type="ECO:0000313" key="9">
    <source>
        <dbReference type="EMBL" id="GAQ87808.1"/>
    </source>
</evidence>
<proteinExistence type="inferred from homology"/>
<keyword evidence="2 7" id="KW-0813">Transport</keyword>
<dbReference type="InterPro" id="IPR002067">
    <property type="entry name" value="MCP"/>
</dbReference>
<evidence type="ECO:0000256" key="6">
    <source>
        <dbReference type="PROSITE-ProRule" id="PRU00282"/>
    </source>
</evidence>
<keyword evidence="4" id="KW-0677">Repeat</keyword>
<keyword evidence="10" id="KW-1185">Reference proteome</keyword>
<keyword evidence="3 6" id="KW-0812">Transmembrane</keyword>
<comment type="similarity">
    <text evidence="7">Belongs to the mitochondrial carrier (TC 2.A.29) family.</text>
</comment>
<dbReference type="InterPro" id="IPR018108">
    <property type="entry name" value="MCP_transmembrane"/>
</dbReference>
<dbReference type="EMBL" id="DF237327">
    <property type="protein sequence ID" value="GAQ87808.1"/>
    <property type="molecule type" value="Genomic_DNA"/>
</dbReference>
<evidence type="ECO:0000256" key="2">
    <source>
        <dbReference type="ARBA" id="ARBA00022448"/>
    </source>
</evidence>
<dbReference type="GO" id="GO:0055085">
    <property type="term" value="P:transmembrane transport"/>
    <property type="evidence" value="ECO:0007669"/>
    <property type="project" value="InterPro"/>
</dbReference>
<evidence type="ECO:0000313" key="10">
    <source>
        <dbReference type="Proteomes" id="UP000054558"/>
    </source>
</evidence>
<dbReference type="PANTHER" id="PTHR24089">
    <property type="entry name" value="SOLUTE CARRIER FAMILY 25"/>
    <property type="match status" value="1"/>
</dbReference>
<feature type="region of interest" description="Disordered" evidence="8">
    <location>
        <begin position="13"/>
        <end position="34"/>
    </location>
</feature>
<feature type="compositionally biased region" description="Basic and acidic residues" evidence="8">
    <location>
        <begin position="457"/>
        <end position="467"/>
    </location>
</feature>
<accession>A0A1Y1II38</accession>
<dbReference type="SUPFAM" id="SSF103506">
    <property type="entry name" value="Mitochondrial carrier"/>
    <property type="match status" value="1"/>
</dbReference>
<feature type="repeat" description="Solcar" evidence="6">
    <location>
        <begin position="360"/>
        <end position="448"/>
    </location>
</feature>
<evidence type="ECO:0000256" key="1">
    <source>
        <dbReference type="ARBA" id="ARBA00004141"/>
    </source>
</evidence>